<keyword evidence="1" id="KW-0596">Phosphopantetheine</keyword>
<evidence type="ECO:0000256" key="3">
    <source>
        <dbReference type="SAM" id="Phobius"/>
    </source>
</evidence>
<dbReference type="InterPro" id="IPR000873">
    <property type="entry name" value="AMP-dep_synth/lig_dom"/>
</dbReference>
<keyword evidence="2" id="KW-0597">Phosphoprotein</keyword>
<dbReference type="NCBIfam" id="TIGR01733">
    <property type="entry name" value="AA-adenyl-dom"/>
    <property type="match status" value="1"/>
</dbReference>
<dbReference type="InterPro" id="IPR009081">
    <property type="entry name" value="PP-bd_ACP"/>
</dbReference>
<feature type="domain" description="Carrier" evidence="4">
    <location>
        <begin position="519"/>
        <end position="598"/>
    </location>
</feature>
<dbReference type="PANTHER" id="PTHR45527">
    <property type="entry name" value="NONRIBOSOMAL PEPTIDE SYNTHETASE"/>
    <property type="match status" value="1"/>
</dbReference>
<evidence type="ECO:0000256" key="1">
    <source>
        <dbReference type="ARBA" id="ARBA00022450"/>
    </source>
</evidence>
<organism evidence="5 6">
    <name type="scientific">Actinomycetospora straminea</name>
    <dbReference type="NCBI Taxonomy" id="663607"/>
    <lineage>
        <taxon>Bacteria</taxon>
        <taxon>Bacillati</taxon>
        <taxon>Actinomycetota</taxon>
        <taxon>Actinomycetes</taxon>
        <taxon>Pseudonocardiales</taxon>
        <taxon>Pseudonocardiaceae</taxon>
        <taxon>Actinomycetospora</taxon>
    </lineage>
</organism>
<dbReference type="PROSITE" id="PS00012">
    <property type="entry name" value="PHOSPHOPANTETHEINE"/>
    <property type="match status" value="1"/>
</dbReference>
<feature type="transmembrane region" description="Helical" evidence="3">
    <location>
        <begin position="891"/>
        <end position="914"/>
    </location>
</feature>
<dbReference type="Proteomes" id="UP001500457">
    <property type="component" value="Unassembled WGS sequence"/>
</dbReference>
<dbReference type="SUPFAM" id="SSF47336">
    <property type="entry name" value="ACP-like"/>
    <property type="match status" value="1"/>
</dbReference>
<dbReference type="Gene3D" id="3.30.300.30">
    <property type="match status" value="1"/>
</dbReference>
<accession>A0ABP9EBM7</accession>
<dbReference type="Pfam" id="PF13193">
    <property type="entry name" value="AMP-binding_C"/>
    <property type="match status" value="1"/>
</dbReference>
<proteinExistence type="predicted"/>
<dbReference type="InterPro" id="IPR042099">
    <property type="entry name" value="ANL_N_sf"/>
</dbReference>
<keyword evidence="6" id="KW-1185">Reference proteome</keyword>
<dbReference type="Gene3D" id="2.160.10.10">
    <property type="entry name" value="Hexapeptide repeat proteins"/>
    <property type="match status" value="3"/>
</dbReference>
<reference evidence="6" key="1">
    <citation type="journal article" date="2019" name="Int. J. Syst. Evol. Microbiol.">
        <title>The Global Catalogue of Microorganisms (GCM) 10K type strain sequencing project: providing services to taxonomists for standard genome sequencing and annotation.</title>
        <authorList>
            <consortium name="The Broad Institute Genomics Platform"/>
            <consortium name="The Broad Institute Genome Sequencing Center for Infectious Disease"/>
            <person name="Wu L."/>
            <person name="Ma J."/>
        </authorList>
    </citation>
    <scope>NUCLEOTIDE SEQUENCE [LARGE SCALE GENOMIC DNA]</scope>
    <source>
        <strain evidence="6">JCM 17983</strain>
    </source>
</reference>
<feature type="transmembrane region" description="Helical" evidence="3">
    <location>
        <begin position="619"/>
        <end position="644"/>
    </location>
</feature>
<dbReference type="InterPro" id="IPR036736">
    <property type="entry name" value="ACP-like_sf"/>
</dbReference>
<dbReference type="NCBIfam" id="TIGR02353">
    <property type="entry name" value="NRPS_term_dom"/>
    <property type="match status" value="1"/>
</dbReference>
<dbReference type="RefSeq" id="WP_274230627.1">
    <property type="nucleotide sequence ID" value="NZ_BAABHQ010000005.1"/>
</dbReference>
<dbReference type="PROSITE" id="PS50075">
    <property type="entry name" value="CARRIER"/>
    <property type="match status" value="1"/>
</dbReference>
<dbReference type="CDD" id="cd05930">
    <property type="entry name" value="A_NRPS"/>
    <property type="match status" value="1"/>
</dbReference>
<feature type="transmembrane region" description="Helical" evidence="3">
    <location>
        <begin position="858"/>
        <end position="885"/>
    </location>
</feature>
<feature type="transmembrane region" description="Helical" evidence="3">
    <location>
        <begin position="1102"/>
        <end position="1123"/>
    </location>
</feature>
<dbReference type="EMBL" id="BAABHQ010000005">
    <property type="protein sequence ID" value="GAA4873070.1"/>
    <property type="molecule type" value="Genomic_DNA"/>
</dbReference>
<dbReference type="Gene3D" id="1.10.1200.10">
    <property type="entry name" value="ACP-like"/>
    <property type="match status" value="1"/>
</dbReference>
<evidence type="ECO:0000313" key="6">
    <source>
        <dbReference type="Proteomes" id="UP001500457"/>
    </source>
</evidence>
<keyword evidence="3" id="KW-0812">Transmembrane</keyword>
<dbReference type="InterPro" id="IPR045851">
    <property type="entry name" value="AMP-bd_C_sf"/>
</dbReference>
<dbReference type="Pfam" id="PF00501">
    <property type="entry name" value="AMP-binding"/>
    <property type="match status" value="1"/>
</dbReference>
<sequence length="1339" mass="141271">MTATETTTELPLGLGPQRAPEARLEHVFERAADATPEATAIEHEGRPTTYAALDARANQLAHVLRDRGVRPGARVALFLERSPETYVALLGALKAGAAFVPIDPESPADRVAYVLDDADVDLVLTSDALCGTVPDDRCWLAVDAASATLDRAADRRPDGRGPPGEDDPAAYVIYTSGSSGRPKGVEVAQSSITNFVAVVPTVYDVRPDDRVHQGMTISFDFSIEEIWPTWAVGATLVIGPNDERRLGADLADHLERARVTVLYAVPTLLATIPRDLPGVRSVLVGGEACPAEIVERWARPGRRMLNTYGPTEATVTATWCELVPGRPVTIGRPLPTYGVELLDPDDDGYGPVAPGAVGEITLAGPGVARGYVGMPEKTAEKFLARPGGRIYRTGDLGRWTPDGEVEYLGRADAEVKVRGHRVDLGEIESVLLADPGVSSAVVALQEGDLAAYVVADEAIDVLVARLTDLTRDRLPAYMIPTTLDVLDALPTQASGKVDRTQLPPPAGRRLVAATGPVVAPQGELEEQLAAIWAEATGIPAAELSVEADFFDALGGHSLLAATTVTLMRERGVGGSPAVRDLYAHPSVRALAAHLGTAGAGEVTAAAARPGPVRHTGRRVAAAGAAQAVVLYLLLLVVTLPLSWVYTANDGTVSTEVLTQVLVAGAAAWFGVRWVLPVLLARPLAAGIRPGRYRLWGVTYLRLWTLDLVLRQSPLPVLAGSPFLAPYLRLLGARVGRRVHVAAADLSLPRLLRLDDDVAVGYGAVLHPWAVEDGWVVVGPVHLERRAIAGANSVLSPGSRVRARGMLAEQSALGRDEVVPADTTWAGSPPQEVADQDAALVAMRGAGPLPGWRRRHLPAALAGLVGLELAAVGMVVPSVLVVWGALLGAGVLAGLVATLLAGPVFVVTVCAVVALGRRLVLPRTPVGIHPVRSTLGLRKWVADALLAYSLAFTNSLYATLYTVPWLRLLGARVGRGAEVSTAAHLDPDLLTLGEQSFVADMASVGAATYADGRMLLRPTRVGARAFVGNAALVPSGVGTGDGSLVGVHTVPPPEGVPDDSSWLGSPAMHLPQRQDSGDHPVEETFAPDRARVRRRLAVELVRATLPASLLGLGLYGYLLALSLVARGRDLLPVALVAPLIALAASSAIVAYVVAVKRHVAGTYRPRVAPLWDPFVRRTELVTGLYEAAAVPTLLGMLVGTPFLPVVLRRFGARIGRRTWIATTYLTEFDLVEIGDDAAIGPAVSLQTHLFEDRVMKMSTVRVAPGATVGARSVVLYDATVGADVDLDRLSLLMKGEELGEGGRWRGIPARGVAEPADAVTGDPMTDDPTLELPRLAGATW</sequence>
<dbReference type="PROSITE" id="PS00455">
    <property type="entry name" value="AMP_BINDING"/>
    <property type="match status" value="1"/>
</dbReference>
<protein>
    <submittedName>
        <fullName evidence="5">Non-ribosomal peptide synthetase</fullName>
    </submittedName>
</protein>
<evidence type="ECO:0000259" key="4">
    <source>
        <dbReference type="PROSITE" id="PS50075"/>
    </source>
</evidence>
<dbReference type="InterPro" id="IPR010071">
    <property type="entry name" value="AA_adenyl_dom"/>
</dbReference>
<name>A0ABP9EBM7_9PSEU</name>
<evidence type="ECO:0000256" key="2">
    <source>
        <dbReference type="ARBA" id="ARBA00022553"/>
    </source>
</evidence>
<keyword evidence="3" id="KW-1133">Transmembrane helix</keyword>
<dbReference type="InterPro" id="IPR012728">
    <property type="entry name" value="Pls/PosA_C"/>
</dbReference>
<comment type="caution">
    <text evidence="5">The sequence shown here is derived from an EMBL/GenBank/DDBJ whole genome shotgun (WGS) entry which is preliminary data.</text>
</comment>
<dbReference type="PANTHER" id="PTHR45527:SF1">
    <property type="entry name" value="FATTY ACID SYNTHASE"/>
    <property type="match status" value="1"/>
</dbReference>
<feature type="transmembrane region" description="Helical" evidence="3">
    <location>
        <begin position="1129"/>
        <end position="1153"/>
    </location>
</feature>
<dbReference type="InterPro" id="IPR020845">
    <property type="entry name" value="AMP-binding_CS"/>
</dbReference>
<evidence type="ECO:0000313" key="5">
    <source>
        <dbReference type="EMBL" id="GAA4873070.1"/>
    </source>
</evidence>
<dbReference type="Pfam" id="PF00550">
    <property type="entry name" value="PP-binding"/>
    <property type="match status" value="1"/>
</dbReference>
<dbReference type="InterPro" id="IPR011004">
    <property type="entry name" value="Trimer_LpxA-like_sf"/>
</dbReference>
<dbReference type="InterPro" id="IPR025110">
    <property type="entry name" value="AMP-bd_C"/>
</dbReference>
<dbReference type="Gene3D" id="3.40.50.12780">
    <property type="entry name" value="N-terminal domain of ligase-like"/>
    <property type="match status" value="1"/>
</dbReference>
<keyword evidence="3" id="KW-0472">Membrane</keyword>
<dbReference type="SUPFAM" id="SSF56801">
    <property type="entry name" value="Acetyl-CoA synthetase-like"/>
    <property type="match status" value="1"/>
</dbReference>
<dbReference type="InterPro" id="IPR006162">
    <property type="entry name" value="Ppantetheine_attach_site"/>
</dbReference>
<gene>
    <name evidence="5" type="ORF">GCM10023203_23560</name>
</gene>
<dbReference type="SUPFAM" id="SSF51161">
    <property type="entry name" value="Trimeric LpxA-like enzymes"/>
    <property type="match status" value="3"/>
</dbReference>